<evidence type="ECO:0000313" key="3">
    <source>
        <dbReference type="Proteomes" id="UP000077412"/>
    </source>
</evidence>
<keyword evidence="1" id="KW-0812">Transmembrane</keyword>
<dbReference type="AlphaFoldDB" id="A0A1B1Z2K9"/>
<organism evidence="2 3">
    <name type="scientific">Fictibacillus arsenicus</name>
    <dbReference type="NCBI Taxonomy" id="255247"/>
    <lineage>
        <taxon>Bacteria</taxon>
        <taxon>Bacillati</taxon>
        <taxon>Bacillota</taxon>
        <taxon>Bacilli</taxon>
        <taxon>Bacillales</taxon>
        <taxon>Fictibacillaceae</taxon>
        <taxon>Fictibacillus</taxon>
    </lineage>
</organism>
<evidence type="ECO:0000256" key="1">
    <source>
        <dbReference type="SAM" id="Phobius"/>
    </source>
</evidence>
<keyword evidence="1" id="KW-1133">Transmembrane helix</keyword>
<dbReference type="STRING" id="255247.ABE41_006345"/>
<dbReference type="EMBL" id="CP016761">
    <property type="protein sequence ID" value="ANX11621.1"/>
    <property type="molecule type" value="Genomic_DNA"/>
</dbReference>
<feature type="transmembrane region" description="Helical" evidence="1">
    <location>
        <begin position="12"/>
        <end position="34"/>
    </location>
</feature>
<dbReference type="RefSeq" id="WP_066287667.1">
    <property type="nucleotide sequence ID" value="NZ_CP016761.1"/>
</dbReference>
<evidence type="ECO:0000313" key="2">
    <source>
        <dbReference type="EMBL" id="ANX11621.1"/>
    </source>
</evidence>
<accession>A0A1B1Z2K9</accession>
<protein>
    <submittedName>
        <fullName evidence="2">Uncharacterized protein</fullName>
    </submittedName>
</protein>
<keyword evidence="1" id="KW-0472">Membrane</keyword>
<reference evidence="2 3" key="1">
    <citation type="submission" date="2016-08" db="EMBL/GenBank/DDBJ databases">
        <title>Complete genome sequence of Fictibacillus arsenicus G25-54, a strain with toxicity to nematodes and a potential arsenic-resistance activity.</title>
        <authorList>
            <person name="Zheng Z."/>
        </authorList>
    </citation>
    <scope>NUCLEOTIDE SEQUENCE [LARGE SCALE GENOMIC DNA]</scope>
    <source>
        <strain evidence="2 3">G25-54</strain>
    </source>
</reference>
<name>A0A1B1Z2K9_9BACL</name>
<sequence>MSIKDRLIASNIAMVVIPFILFILFEILLATLLFGRTNGTADNFFIFYPGNFLMAFEVNP</sequence>
<gene>
    <name evidence="2" type="ORF">ABE41_006345</name>
</gene>
<keyword evidence="3" id="KW-1185">Reference proteome</keyword>
<dbReference type="KEGG" id="far:ABE41_006345"/>
<proteinExistence type="predicted"/>
<dbReference type="Proteomes" id="UP000077412">
    <property type="component" value="Chromosome"/>
</dbReference>